<name>A0A1X6MIZ3_9APHY</name>
<dbReference type="Proteomes" id="UP000194127">
    <property type="component" value="Unassembled WGS sequence"/>
</dbReference>
<gene>
    <name evidence="2" type="ORF">POSPLADRAFT_1062579</name>
</gene>
<sequence>MLLRGGHDNKNQSTGIEFANLDVPSDPYTSEALIPASEHSCRQHHLVVNVHQEVMQTPLTGSSLETLPTEEQKTDTLSSSDAAEVEIFPHTICIDILKTDMEETGITQDTRRQVQDTDIIQVGSGLIHVKDAR</sequence>
<dbReference type="AlphaFoldDB" id="A0A1X6MIZ3"/>
<protein>
    <submittedName>
        <fullName evidence="2">Uncharacterized protein</fullName>
    </submittedName>
</protein>
<evidence type="ECO:0000313" key="3">
    <source>
        <dbReference type="Proteomes" id="UP000194127"/>
    </source>
</evidence>
<reference evidence="2 3" key="1">
    <citation type="submission" date="2017-04" db="EMBL/GenBank/DDBJ databases">
        <title>Genome Sequence of the Model Brown-Rot Fungus Postia placenta SB12.</title>
        <authorList>
            <consortium name="DOE Joint Genome Institute"/>
            <person name="Gaskell J."/>
            <person name="Kersten P."/>
            <person name="Larrondo L.F."/>
            <person name="Canessa P."/>
            <person name="Martinez D."/>
            <person name="Hibbett D."/>
            <person name="Schmoll M."/>
            <person name="Kubicek C.P."/>
            <person name="Martinez A.T."/>
            <person name="Yadav J."/>
            <person name="Master E."/>
            <person name="Magnuson J.K."/>
            <person name="James T."/>
            <person name="Yaver D."/>
            <person name="Berka R."/>
            <person name="Labutti K."/>
            <person name="Lipzen A."/>
            <person name="Aerts A."/>
            <person name="Barry K."/>
            <person name="Henrissat B."/>
            <person name="Blanchette R."/>
            <person name="Grigoriev I."/>
            <person name="Cullen D."/>
        </authorList>
    </citation>
    <scope>NUCLEOTIDE SEQUENCE [LARGE SCALE GENOMIC DNA]</scope>
    <source>
        <strain evidence="2 3">MAD-698-R-SB12</strain>
    </source>
</reference>
<dbReference type="RefSeq" id="XP_024333211.1">
    <property type="nucleotide sequence ID" value="XM_024481530.1"/>
</dbReference>
<evidence type="ECO:0000313" key="2">
    <source>
        <dbReference type="EMBL" id="OSX56417.1"/>
    </source>
</evidence>
<organism evidence="2 3">
    <name type="scientific">Postia placenta MAD-698-R-SB12</name>
    <dbReference type="NCBI Taxonomy" id="670580"/>
    <lineage>
        <taxon>Eukaryota</taxon>
        <taxon>Fungi</taxon>
        <taxon>Dikarya</taxon>
        <taxon>Basidiomycota</taxon>
        <taxon>Agaricomycotina</taxon>
        <taxon>Agaricomycetes</taxon>
        <taxon>Polyporales</taxon>
        <taxon>Adustoporiaceae</taxon>
        <taxon>Rhodonia</taxon>
    </lineage>
</organism>
<accession>A0A1X6MIZ3</accession>
<keyword evidence="3" id="KW-1185">Reference proteome</keyword>
<feature type="region of interest" description="Disordered" evidence="1">
    <location>
        <begin position="60"/>
        <end position="80"/>
    </location>
</feature>
<dbReference type="EMBL" id="KZ110613">
    <property type="protein sequence ID" value="OSX56417.1"/>
    <property type="molecule type" value="Genomic_DNA"/>
</dbReference>
<proteinExistence type="predicted"/>
<evidence type="ECO:0000256" key="1">
    <source>
        <dbReference type="SAM" id="MobiDB-lite"/>
    </source>
</evidence>
<dbReference type="GeneID" id="36326480"/>